<reference evidence="2 3" key="1">
    <citation type="submission" date="2019-10" db="EMBL/GenBank/DDBJ databases">
        <title>Nocardia macrotermitis sp. nov. and Nocardia aurantia sp. nov., isolated from the gut of fungus growing-termite Macrotermes natalensis.</title>
        <authorList>
            <person name="Benndorf R."/>
            <person name="Schwitalla J."/>
            <person name="Martin K."/>
            <person name="De Beer W."/>
            <person name="Kaster A.-K."/>
            <person name="Vollmers J."/>
            <person name="Poulsen M."/>
            <person name="Beemelmanns C."/>
        </authorList>
    </citation>
    <scope>NUCLEOTIDE SEQUENCE [LARGE SCALE GENOMIC DNA]</scope>
    <source>
        <strain evidence="2 3">RB20</strain>
    </source>
</reference>
<feature type="transmembrane region" description="Helical" evidence="1">
    <location>
        <begin position="105"/>
        <end position="122"/>
    </location>
</feature>
<dbReference type="EMBL" id="WEGK01000007">
    <property type="protein sequence ID" value="MQY20693.1"/>
    <property type="molecule type" value="Genomic_DNA"/>
</dbReference>
<organism evidence="2 3">
    <name type="scientific">Nocardia macrotermitis</name>
    <dbReference type="NCBI Taxonomy" id="2585198"/>
    <lineage>
        <taxon>Bacteria</taxon>
        <taxon>Bacillati</taxon>
        <taxon>Actinomycetota</taxon>
        <taxon>Actinomycetes</taxon>
        <taxon>Mycobacteriales</taxon>
        <taxon>Nocardiaceae</taxon>
        <taxon>Nocardia</taxon>
    </lineage>
</organism>
<protein>
    <submittedName>
        <fullName evidence="2">Uncharacterized protein</fullName>
    </submittedName>
</protein>
<keyword evidence="3" id="KW-1185">Reference proteome</keyword>
<name>A0A7K0D4L7_9NOCA</name>
<feature type="transmembrane region" description="Helical" evidence="1">
    <location>
        <begin position="159"/>
        <end position="177"/>
    </location>
</feature>
<evidence type="ECO:0000313" key="2">
    <source>
        <dbReference type="EMBL" id="MQY20693.1"/>
    </source>
</evidence>
<gene>
    <name evidence="2" type="ORF">NRB20_38010</name>
</gene>
<dbReference type="OrthoDB" id="4485749at2"/>
<dbReference type="RefSeq" id="WP_153411406.1">
    <property type="nucleotide sequence ID" value="NZ_WEGK01000007.1"/>
</dbReference>
<sequence length="191" mass="20064">METSSGRRSLQSRAITAVIFGFFGMMWFNWGQEAPPEWLRIWLDTGAVIATLVGITGAVICFRSRTADTPSLTPAARRRYWIVVAIEFTTGGALAVVLSMTGHPTFVPVAVAGVVGTHFYALATPLNSPGARPLSVVTCLIALAALIVGLSTTVAPSTIVGPGFGIVLTGYAVLELAPAARHRTDRLAPAS</sequence>
<feature type="transmembrane region" description="Helical" evidence="1">
    <location>
        <begin position="80"/>
        <end position="99"/>
    </location>
</feature>
<comment type="caution">
    <text evidence="2">The sequence shown here is derived from an EMBL/GenBank/DDBJ whole genome shotgun (WGS) entry which is preliminary data.</text>
</comment>
<dbReference type="AlphaFoldDB" id="A0A7K0D4L7"/>
<dbReference type="Proteomes" id="UP000438448">
    <property type="component" value="Unassembled WGS sequence"/>
</dbReference>
<keyword evidence="1" id="KW-0472">Membrane</keyword>
<accession>A0A7K0D4L7</accession>
<proteinExistence type="predicted"/>
<evidence type="ECO:0000313" key="3">
    <source>
        <dbReference type="Proteomes" id="UP000438448"/>
    </source>
</evidence>
<keyword evidence="1" id="KW-1133">Transmembrane helix</keyword>
<keyword evidence="1" id="KW-0812">Transmembrane</keyword>
<feature type="transmembrane region" description="Helical" evidence="1">
    <location>
        <begin position="134"/>
        <end position="153"/>
    </location>
</feature>
<feature type="transmembrane region" description="Helical" evidence="1">
    <location>
        <begin position="12"/>
        <end position="29"/>
    </location>
</feature>
<evidence type="ECO:0000256" key="1">
    <source>
        <dbReference type="SAM" id="Phobius"/>
    </source>
</evidence>
<feature type="transmembrane region" description="Helical" evidence="1">
    <location>
        <begin position="41"/>
        <end position="60"/>
    </location>
</feature>